<gene>
    <name evidence="1" type="ORF">DSAG12_04340</name>
</gene>
<sequence length="315" mass="37978">MDYLKLFLDNRSTSGSGTVKVYKSAILRFLKFIQKTDLEDINREDWEKYRKYLDGRNLKKSYKLNQAKYLRSFFDFVEDNLRSKHIDFFNPIPKIKFVRFNPDQGLNLKEKEEKEKDEFYTIEQMKLIFSKSNLVDYEHFMQIILLTFCGMRGSEVMSIKKDNLDLDNRYLVTGQEMNARKSQKDLYYVFPELVANMLWDYLQIHEKKYGKDVNWLFPSHFYNHKNYAKIRSLQSFLTSLNVPFKCRTHKFRHSISRFRRANNFSRGDRETLSNHSSLSLEDRIYAKIPIEKRIKIYDECFPKEYKALLLHIDSL</sequence>
<reference evidence="1 2" key="2">
    <citation type="journal article" date="2024" name="Int. J. Syst. Evol. Microbiol.">
        <title>Promethearchaeum syntrophicum gen. nov., sp. nov., an anaerobic, obligately syntrophic archaeon, the first isolate of the lineage 'Asgard' archaea, and proposal of the new archaeal phylum Promethearchaeota phyl. nov. and kingdom Promethearchaeati regn. nov.</title>
        <authorList>
            <person name="Imachi H."/>
            <person name="Nobu M.K."/>
            <person name="Kato S."/>
            <person name="Takaki Y."/>
            <person name="Miyazaki M."/>
            <person name="Miyata M."/>
            <person name="Ogawara M."/>
            <person name="Saito Y."/>
            <person name="Sakai S."/>
            <person name="Tahara Y.O."/>
            <person name="Takano Y."/>
            <person name="Tasumi E."/>
            <person name="Uematsu K."/>
            <person name="Yoshimura T."/>
            <person name="Itoh T."/>
            <person name="Ohkuma M."/>
            <person name="Takai K."/>
        </authorList>
    </citation>
    <scope>NUCLEOTIDE SEQUENCE [LARGE SCALE GENOMIC DNA]</scope>
    <source>
        <strain evidence="1 2">MK-D1</strain>
    </source>
</reference>
<protein>
    <submittedName>
        <fullName evidence="1">Tyrosine-type recombinase/integrase</fullName>
    </submittedName>
</protein>
<dbReference type="Proteomes" id="UP000321408">
    <property type="component" value="Chromosome"/>
</dbReference>
<reference evidence="1 2" key="1">
    <citation type="journal article" date="2020" name="Nature">
        <title>Isolation of an archaeon at the prokaryote-eukaryote interface.</title>
        <authorList>
            <person name="Imachi H."/>
            <person name="Nobu M.K."/>
            <person name="Nakahara N."/>
            <person name="Morono Y."/>
            <person name="Ogawara M."/>
            <person name="Takaki Y."/>
            <person name="Takano Y."/>
            <person name="Uematsu K."/>
            <person name="Ikuta T."/>
            <person name="Ito M."/>
            <person name="Matsui Y."/>
            <person name="Miyazaki M."/>
            <person name="Murata K."/>
            <person name="Saito Y."/>
            <person name="Sakai S."/>
            <person name="Song C."/>
            <person name="Tasumi E."/>
            <person name="Yamanaka Y."/>
            <person name="Yamaguchi T."/>
            <person name="Kamagata Y."/>
            <person name="Tamaki H."/>
            <person name="Takai K."/>
        </authorList>
    </citation>
    <scope>NUCLEOTIDE SEQUENCE [LARGE SCALE GENOMIC DNA]</scope>
    <source>
        <strain evidence="1 2">MK-D1</strain>
    </source>
</reference>
<evidence type="ECO:0000313" key="1">
    <source>
        <dbReference type="EMBL" id="XDF89297.1"/>
    </source>
</evidence>
<keyword evidence="2" id="KW-1185">Reference proteome</keyword>
<accession>A0AC61ZU10</accession>
<proteinExistence type="predicted"/>
<organism evidence="1 2">
    <name type="scientific">Promethearchaeum syntrophicum</name>
    <dbReference type="NCBI Taxonomy" id="2594042"/>
    <lineage>
        <taxon>Archaea</taxon>
        <taxon>Promethearchaeati</taxon>
        <taxon>Promethearchaeota</taxon>
        <taxon>Promethearchaeia</taxon>
        <taxon>Promethearchaeales</taxon>
        <taxon>Promethearchaeaceae</taxon>
        <taxon>Promethearchaeum</taxon>
    </lineage>
</organism>
<evidence type="ECO:0000313" key="2">
    <source>
        <dbReference type="Proteomes" id="UP000321408"/>
    </source>
</evidence>
<dbReference type="EMBL" id="CP042905">
    <property type="protein sequence ID" value="XDF89297.1"/>
    <property type="molecule type" value="Genomic_DNA"/>
</dbReference>
<name>A0AC61ZU10_9ARCH</name>